<reference evidence="2 3" key="1">
    <citation type="submission" date="2019-02" db="EMBL/GenBank/DDBJ databases">
        <title>Deep-cultivation of Planctomycetes and their phenomic and genomic characterization uncovers novel biology.</title>
        <authorList>
            <person name="Wiegand S."/>
            <person name="Jogler M."/>
            <person name="Boedeker C."/>
            <person name="Pinto D."/>
            <person name="Vollmers J."/>
            <person name="Rivas-Marin E."/>
            <person name="Kohn T."/>
            <person name="Peeters S.H."/>
            <person name="Heuer A."/>
            <person name="Rast P."/>
            <person name="Oberbeckmann S."/>
            <person name="Bunk B."/>
            <person name="Jeske O."/>
            <person name="Meyerdierks A."/>
            <person name="Storesund J.E."/>
            <person name="Kallscheuer N."/>
            <person name="Luecker S."/>
            <person name="Lage O.M."/>
            <person name="Pohl T."/>
            <person name="Merkel B.J."/>
            <person name="Hornburger P."/>
            <person name="Mueller R.-W."/>
            <person name="Bruemmer F."/>
            <person name="Labrenz M."/>
            <person name="Spormann A.M."/>
            <person name="Op den Camp H."/>
            <person name="Overmann J."/>
            <person name="Amann R."/>
            <person name="Jetten M.S.M."/>
            <person name="Mascher T."/>
            <person name="Medema M.H."/>
            <person name="Devos D.P."/>
            <person name="Kaster A.-K."/>
            <person name="Ovreas L."/>
            <person name="Rohde M."/>
            <person name="Galperin M.Y."/>
            <person name="Jogler C."/>
        </authorList>
    </citation>
    <scope>NUCLEOTIDE SEQUENCE [LARGE SCALE GENOMIC DNA]</scope>
    <source>
        <strain evidence="2 3">Mal48</strain>
    </source>
</reference>
<dbReference type="InterPro" id="IPR011467">
    <property type="entry name" value="DUF1573"/>
</dbReference>
<dbReference type="Gene3D" id="2.60.40.10">
    <property type="entry name" value="Immunoglobulins"/>
    <property type="match status" value="1"/>
</dbReference>
<dbReference type="InterPro" id="IPR013783">
    <property type="entry name" value="Ig-like_fold"/>
</dbReference>
<dbReference type="Pfam" id="PF07610">
    <property type="entry name" value="DUF1573"/>
    <property type="match status" value="1"/>
</dbReference>
<evidence type="ECO:0000256" key="1">
    <source>
        <dbReference type="SAM" id="MobiDB-lite"/>
    </source>
</evidence>
<dbReference type="AlphaFoldDB" id="A0A517QQG7"/>
<accession>A0A517QQG7</accession>
<dbReference type="KEGG" id="tpol:Mal48_31370"/>
<proteinExistence type="predicted"/>
<organism evidence="2 3">
    <name type="scientific">Thalassoglobus polymorphus</name>
    <dbReference type="NCBI Taxonomy" id="2527994"/>
    <lineage>
        <taxon>Bacteria</taxon>
        <taxon>Pseudomonadati</taxon>
        <taxon>Planctomycetota</taxon>
        <taxon>Planctomycetia</taxon>
        <taxon>Planctomycetales</taxon>
        <taxon>Planctomycetaceae</taxon>
        <taxon>Thalassoglobus</taxon>
    </lineage>
</organism>
<evidence type="ECO:0000313" key="2">
    <source>
        <dbReference type="EMBL" id="QDT33881.1"/>
    </source>
</evidence>
<name>A0A517QQG7_9PLAN</name>
<dbReference type="OrthoDB" id="215501at2"/>
<dbReference type="PANTHER" id="PTHR37833">
    <property type="entry name" value="LIPOPROTEIN-RELATED"/>
    <property type="match status" value="1"/>
</dbReference>
<dbReference type="PANTHER" id="PTHR37833:SF1">
    <property type="entry name" value="SIGNAL PEPTIDE PROTEIN"/>
    <property type="match status" value="1"/>
</dbReference>
<protein>
    <recommendedName>
        <fullName evidence="4">DUF1573 domain-containing protein</fullName>
    </recommendedName>
</protein>
<gene>
    <name evidence="2" type="ORF">Mal48_31370</name>
</gene>
<evidence type="ECO:0008006" key="4">
    <source>
        <dbReference type="Google" id="ProtNLM"/>
    </source>
</evidence>
<dbReference type="EMBL" id="CP036267">
    <property type="protein sequence ID" value="QDT33881.1"/>
    <property type="molecule type" value="Genomic_DNA"/>
</dbReference>
<dbReference type="RefSeq" id="WP_145200898.1">
    <property type="nucleotide sequence ID" value="NZ_CP036267.1"/>
</dbReference>
<keyword evidence="3" id="KW-1185">Reference proteome</keyword>
<evidence type="ECO:0000313" key="3">
    <source>
        <dbReference type="Proteomes" id="UP000315724"/>
    </source>
</evidence>
<dbReference type="Proteomes" id="UP000315724">
    <property type="component" value="Chromosome"/>
</dbReference>
<sequence>MEEQKSTSRLPLWATGLVLCGLTPAVLAGIFTQAAPVARPISGLVERDPLVFSQYAVHLGEVRPVGTVPAHFDFFNAGKTPIEIVKLDPSCGCLAPRLYDEKTRYEPGEQGRFYVSVKTANETPGPKEYTVKVSYNDGKPQERIVSFKLTVPEKKVSITPAEVYFYQTHGRADSREIVLEDHRGLNLNIVDFEYNDSTAQVTLGEKIVEGTTSRTPIRIDVPGDVPPGRHVSVLTIHTDDSEYQTIRVPILIWGPESNIQQASAEEIKQKPTPTTKRSKIK</sequence>
<feature type="region of interest" description="Disordered" evidence="1">
    <location>
        <begin position="262"/>
        <end position="281"/>
    </location>
</feature>